<keyword evidence="3" id="KW-0472">Membrane</keyword>
<dbReference type="OrthoDB" id="4062651at2759"/>
<evidence type="ECO:0000256" key="1">
    <source>
        <dbReference type="ARBA" id="ARBA00022729"/>
    </source>
</evidence>
<dbReference type="PROSITE" id="PS50927">
    <property type="entry name" value="BULB_LECTIN"/>
    <property type="match status" value="1"/>
</dbReference>
<keyword evidence="3" id="KW-1133">Transmembrane helix</keyword>
<feature type="transmembrane region" description="Helical" evidence="3">
    <location>
        <begin position="63"/>
        <end position="81"/>
    </location>
</feature>
<name>A0A484KZM5_9ASTE</name>
<proteinExistence type="predicted"/>
<evidence type="ECO:0000313" key="6">
    <source>
        <dbReference type="Proteomes" id="UP000595140"/>
    </source>
</evidence>
<evidence type="ECO:0000313" key="5">
    <source>
        <dbReference type="EMBL" id="VFQ68152.1"/>
    </source>
</evidence>
<keyword evidence="1" id="KW-0732">Signal</keyword>
<evidence type="ECO:0000259" key="4">
    <source>
        <dbReference type="PROSITE" id="PS50927"/>
    </source>
</evidence>
<dbReference type="Gene3D" id="2.90.10.10">
    <property type="entry name" value="Bulb-type lectin domain"/>
    <property type="match status" value="1"/>
</dbReference>
<gene>
    <name evidence="5" type="ORF">CCAM_LOCUS9928</name>
</gene>
<dbReference type="AlphaFoldDB" id="A0A484KZM5"/>
<accession>A0A484KZM5</accession>
<dbReference type="SUPFAM" id="SSF51110">
    <property type="entry name" value="alpha-D-mannose-specific plant lectins"/>
    <property type="match status" value="1"/>
</dbReference>
<evidence type="ECO:0000256" key="3">
    <source>
        <dbReference type="SAM" id="Phobius"/>
    </source>
</evidence>
<keyword evidence="3" id="KW-0812">Transmembrane</keyword>
<protein>
    <recommendedName>
        <fullName evidence="4">Bulb-type lectin domain-containing protein</fullName>
    </recommendedName>
</protein>
<dbReference type="Proteomes" id="UP000595140">
    <property type="component" value="Unassembled WGS sequence"/>
</dbReference>
<dbReference type="SMART" id="SM00108">
    <property type="entry name" value="B_lectin"/>
    <property type="match status" value="1"/>
</dbReference>
<dbReference type="EMBL" id="OOIL02000669">
    <property type="protein sequence ID" value="VFQ68152.1"/>
    <property type="molecule type" value="Genomic_DNA"/>
</dbReference>
<dbReference type="InterPro" id="IPR036426">
    <property type="entry name" value="Bulb-type_lectin_dom_sf"/>
</dbReference>
<dbReference type="Pfam" id="PF01453">
    <property type="entry name" value="B_lectin"/>
    <property type="match status" value="1"/>
</dbReference>
<reference evidence="5 6" key="1">
    <citation type="submission" date="2018-04" db="EMBL/GenBank/DDBJ databases">
        <authorList>
            <person name="Vogel A."/>
        </authorList>
    </citation>
    <scope>NUCLEOTIDE SEQUENCE [LARGE SCALE GENOMIC DNA]</scope>
</reference>
<organism evidence="5 6">
    <name type="scientific">Cuscuta campestris</name>
    <dbReference type="NCBI Taxonomy" id="132261"/>
    <lineage>
        <taxon>Eukaryota</taxon>
        <taxon>Viridiplantae</taxon>
        <taxon>Streptophyta</taxon>
        <taxon>Embryophyta</taxon>
        <taxon>Tracheophyta</taxon>
        <taxon>Spermatophyta</taxon>
        <taxon>Magnoliopsida</taxon>
        <taxon>eudicotyledons</taxon>
        <taxon>Gunneridae</taxon>
        <taxon>Pentapetalae</taxon>
        <taxon>asterids</taxon>
        <taxon>lamiids</taxon>
        <taxon>Solanales</taxon>
        <taxon>Convolvulaceae</taxon>
        <taxon>Cuscuteae</taxon>
        <taxon>Cuscuta</taxon>
        <taxon>Cuscuta subgen. Grammica</taxon>
        <taxon>Cuscuta sect. Cleistogrammica</taxon>
    </lineage>
</organism>
<feature type="domain" description="Bulb-type lectin" evidence="4">
    <location>
        <begin position="85"/>
        <end position="201"/>
    </location>
</feature>
<sequence length="211" mass="22417">MPSCSCCTCNHLPASAAVHRRLHHAPNALLHHAPAVPSHARWVPPAARYPNAGVAALAETQHLLVAAATSAAALVLAIAAVRRNARTLLFLRVLSAPAAANAAANAAAAVFRSPARELYLSIWYKSDNKKPCWLANQGRPLKSNSGVLLITGNGTLKIDSSGDLIELYSCQSEAKVSAVLLDNGNFVLTEDGDCRFKSEMEKRHQRKGIAG</sequence>
<keyword evidence="6" id="KW-1185">Reference proteome</keyword>
<evidence type="ECO:0000256" key="2">
    <source>
        <dbReference type="ARBA" id="ARBA00023180"/>
    </source>
</evidence>
<keyword evidence="2" id="KW-0325">Glycoprotein</keyword>
<dbReference type="InterPro" id="IPR001480">
    <property type="entry name" value="Bulb-type_lectin_dom"/>
</dbReference>